<sequence length="11" mass="1160">MAEITGRGARV</sequence>
<reference evidence="1" key="1">
    <citation type="submission" date="2014-09" db="EMBL/GenBank/DDBJ databases">
        <authorList>
            <person name="Magalhaes I.L.F."/>
            <person name="Oliveira U."/>
            <person name="Santos F.R."/>
            <person name="Vidigal T.H.D.A."/>
            <person name="Brescovit A.D."/>
            <person name="Santos A.J."/>
        </authorList>
    </citation>
    <scope>NUCLEOTIDE SEQUENCE</scope>
    <source>
        <tissue evidence="1">Shoot tissue taken approximately 20 cm above the soil surface</tissue>
    </source>
</reference>
<organism evidence="1">
    <name type="scientific">Arundo donax</name>
    <name type="common">Giant reed</name>
    <name type="synonym">Donax arundinaceus</name>
    <dbReference type="NCBI Taxonomy" id="35708"/>
    <lineage>
        <taxon>Eukaryota</taxon>
        <taxon>Viridiplantae</taxon>
        <taxon>Streptophyta</taxon>
        <taxon>Embryophyta</taxon>
        <taxon>Tracheophyta</taxon>
        <taxon>Spermatophyta</taxon>
        <taxon>Magnoliopsida</taxon>
        <taxon>Liliopsida</taxon>
        <taxon>Poales</taxon>
        <taxon>Poaceae</taxon>
        <taxon>PACMAD clade</taxon>
        <taxon>Arundinoideae</taxon>
        <taxon>Arundineae</taxon>
        <taxon>Arundo</taxon>
    </lineage>
</organism>
<reference evidence="1" key="2">
    <citation type="journal article" date="2015" name="Data Brief">
        <title>Shoot transcriptome of the giant reed, Arundo donax.</title>
        <authorList>
            <person name="Barrero R.A."/>
            <person name="Guerrero F.D."/>
            <person name="Moolhuijzen P."/>
            <person name="Goolsby J.A."/>
            <person name="Tidwell J."/>
            <person name="Bellgard S.E."/>
            <person name="Bellgard M.I."/>
        </authorList>
    </citation>
    <scope>NUCLEOTIDE SEQUENCE</scope>
    <source>
        <tissue evidence="1">Shoot tissue taken approximately 20 cm above the soil surface</tissue>
    </source>
</reference>
<accession>A0A0A9BIH3</accession>
<evidence type="ECO:0000313" key="1">
    <source>
        <dbReference type="EMBL" id="JAD63136.1"/>
    </source>
</evidence>
<proteinExistence type="predicted"/>
<dbReference type="EMBL" id="GBRH01234759">
    <property type="protein sequence ID" value="JAD63136.1"/>
    <property type="molecule type" value="Transcribed_RNA"/>
</dbReference>
<name>A0A0A9BIH3_ARUDO</name>
<protein>
    <submittedName>
        <fullName evidence="1">Uncharacterized protein</fullName>
    </submittedName>
</protein>